<evidence type="ECO:0000313" key="11">
    <source>
        <dbReference type="EMBL" id="PYI38835.1"/>
    </source>
</evidence>
<accession>A0A2V5IQL2</accession>
<keyword evidence="12" id="KW-1185">Reference proteome</keyword>
<feature type="transmembrane region" description="Helical" evidence="9">
    <location>
        <begin position="96"/>
        <end position="121"/>
    </location>
</feature>
<evidence type="ECO:0000256" key="6">
    <source>
        <dbReference type="ARBA" id="ARBA00022777"/>
    </source>
</evidence>
<dbReference type="PANTHER" id="PTHR24421">
    <property type="entry name" value="NITRATE/NITRITE SENSOR PROTEIN NARX-RELATED"/>
    <property type="match status" value="1"/>
</dbReference>
<dbReference type="Proteomes" id="UP000247980">
    <property type="component" value="Unassembled WGS sequence"/>
</dbReference>
<dbReference type="GO" id="GO:0016020">
    <property type="term" value="C:membrane"/>
    <property type="evidence" value="ECO:0007669"/>
    <property type="project" value="InterPro"/>
</dbReference>
<gene>
    <name evidence="11" type="ORF">CVS30_08375</name>
</gene>
<evidence type="ECO:0000256" key="9">
    <source>
        <dbReference type="SAM" id="Phobius"/>
    </source>
</evidence>
<organism evidence="11 12">
    <name type="scientific">Arthrobacter psychrolactophilus</name>
    <dbReference type="NCBI Taxonomy" id="92442"/>
    <lineage>
        <taxon>Bacteria</taxon>
        <taxon>Bacillati</taxon>
        <taxon>Actinomycetota</taxon>
        <taxon>Actinomycetes</taxon>
        <taxon>Micrococcales</taxon>
        <taxon>Micrococcaceae</taxon>
        <taxon>Arthrobacter</taxon>
    </lineage>
</organism>
<evidence type="ECO:0000256" key="8">
    <source>
        <dbReference type="ARBA" id="ARBA00023012"/>
    </source>
</evidence>
<evidence type="ECO:0000259" key="10">
    <source>
        <dbReference type="Pfam" id="PF07730"/>
    </source>
</evidence>
<comment type="caution">
    <text evidence="11">The sequence shown here is derived from an EMBL/GenBank/DDBJ whole genome shotgun (WGS) entry which is preliminary data.</text>
</comment>
<keyword evidence="9" id="KW-0472">Membrane</keyword>
<dbReference type="Gene3D" id="3.30.565.10">
    <property type="entry name" value="Histidine kinase-like ATPase, C-terminal domain"/>
    <property type="match status" value="1"/>
</dbReference>
<feature type="transmembrane region" description="Helical" evidence="9">
    <location>
        <begin position="141"/>
        <end position="157"/>
    </location>
</feature>
<dbReference type="PANTHER" id="PTHR24421:SF10">
    <property type="entry name" value="NITRATE_NITRITE SENSOR PROTEIN NARQ"/>
    <property type="match status" value="1"/>
</dbReference>
<dbReference type="InterPro" id="IPR036890">
    <property type="entry name" value="HATPase_C_sf"/>
</dbReference>
<feature type="transmembrane region" description="Helical" evidence="9">
    <location>
        <begin position="43"/>
        <end position="63"/>
    </location>
</feature>
<dbReference type="InterPro" id="IPR050482">
    <property type="entry name" value="Sensor_HK_TwoCompSys"/>
</dbReference>
<comment type="catalytic activity">
    <reaction evidence="1">
        <text>ATP + protein L-histidine = ADP + protein N-phospho-L-histidine.</text>
        <dbReference type="EC" id="2.7.13.3"/>
    </reaction>
</comment>
<keyword evidence="4" id="KW-0808">Transferase</keyword>
<feature type="transmembrane region" description="Helical" evidence="9">
    <location>
        <begin position="164"/>
        <end position="183"/>
    </location>
</feature>
<dbReference type="RefSeq" id="WP_110484872.1">
    <property type="nucleotide sequence ID" value="NZ_QJVC01000005.1"/>
</dbReference>
<dbReference type="GO" id="GO:0005524">
    <property type="term" value="F:ATP binding"/>
    <property type="evidence" value="ECO:0007669"/>
    <property type="project" value="UniProtKB-KW"/>
</dbReference>
<keyword evidence="9" id="KW-0812">Transmembrane</keyword>
<dbReference type="EC" id="2.7.13.3" evidence="2"/>
<dbReference type="AlphaFoldDB" id="A0A2V5IQL2"/>
<dbReference type="EMBL" id="QJVC01000005">
    <property type="protein sequence ID" value="PYI38835.1"/>
    <property type="molecule type" value="Genomic_DNA"/>
</dbReference>
<keyword evidence="9" id="KW-1133">Transmembrane helix</keyword>
<dbReference type="InterPro" id="IPR011712">
    <property type="entry name" value="Sig_transdc_His_kin_sub3_dim/P"/>
</dbReference>
<dbReference type="OrthoDB" id="227596at2"/>
<evidence type="ECO:0000313" key="12">
    <source>
        <dbReference type="Proteomes" id="UP000247980"/>
    </source>
</evidence>
<feature type="domain" description="Signal transduction histidine kinase subgroup 3 dimerisation and phosphoacceptor" evidence="10">
    <location>
        <begin position="224"/>
        <end position="291"/>
    </location>
</feature>
<dbReference type="GO" id="GO:0000155">
    <property type="term" value="F:phosphorelay sensor kinase activity"/>
    <property type="evidence" value="ECO:0007669"/>
    <property type="project" value="InterPro"/>
</dbReference>
<keyword evidence="3" id="KW-0597">Phosphoprotein</keyword>
<keyword evidence="7" id="KW-0067">ATP-binding</keyword>
<keyword evidence="6" id="KW-0418">Kinase</keyword>
<proteinExistence type="predicted"/>
<name>A0A2V5IQL2_9MICC</name>
<dbReference type="Pfam" id="PF07730">
    <property type="entry name" value="HisKA_3"/>
    <property type="match status" value="1"/>
</dbReference>
<evidence type="ECO:0000256" key="1">
    <source>
        <dbReference type="ARBA" id="ARBA00000085"/>
    </source>
</evidence>
<evidence type="ECO:0000256" key="5">
    <source>
        <dbReference type="ARBA" id="ARBA00022741"/>
    </source>
</evidence>
<dbReference type="Gene3D" id="1.20.5.1930">
    <property type="match status" value="1"/>
</dbReference>
<keyword evidence="5" id="KW-0547">Nucleotide-binding</keyword>
<feature type="transmembrane region" description="Helical" evidence="9">
    <location>
        <begin position="69"/>
        <end position="89"/>
    </location>
</feature>
<evidence type="ECO:0000256" key="4">
    <source>
        <dbReference type="ARBA" id="ARBA00022679"/>
    </source>
</evidence>
<reference evidence="11 12" key="1">
    <citation type="submission" date="2018-05" db="EMBL/GenBank/DDBJ databases">
        <title>Genetic diversity of glacier-inhabiting Cryobacterium bacteria in China and description of Cryobacterium mengkeensis sp. nov. and Arthrobacter glacialis sp. nov.</title>
        <authorList>
            <person name="Liu Q."/>
            <person name="Xin Y.-H."/>
        </authorList>
    </citation>
    <scope>NUCLEOTIDE SEQUENCE [LARGE SCALE GENOMIC DNA]</scope>
    <source>
        <strain evidence="11 12">B7</strain>
    </source>
</reference>
<evidence type="ECO:0000256" key="7">
    <source>
        <dbReference type="ARBA" id="ARBA00022840"/>
    </source>
</evidence>
<evidence type="ECO:0000256" key="3">
    <source>
        <dbReference type="ARBA" id="ARBA00022553"/>
    </source>
</evidence>
<dbReference type="GO" id="GO:0046983">
    <property type="term" value="F:protein dimerization activity"/>
    <property type="evidence" value="ECO:0007669"/>
    <property type="project" value="InterPro"/>
</dbReference>
<evidence type="ECO:0000256" key="2">
    <source>
        <dbReference type="ARBA" id="ARBA00012438"/>
    </source>
</evidence>
<protein>
    <recommendedName>
        <fullName evidence="2">histidine kinase</fullName>
        <ecNumber evidence="2">2.7.13.3</ecNumber>
    </recommendedName>
</protein>
<keyword evidence="8" id="KW-0902">Two-component regulatory system</keyword>
<sequence length="456" mass="48217">MNPATAPAGAPTKRSAALLFRRLREGFTRIDERNGARIRIEDLALAGGYFILFWLLDAVHLTAFGDVKVAALASAWPAVAVLGCVGVVFRRTAPTAMAWMCGIAAAGLLFAGHAGGFLLVFEFFFSLVLFGKPRASQLASRAAWVLTVLLIVAAYGYSRAVDLAVVAGFFAVLTLLTPVEWAGNLRKANQLADSESARADAVEDAAQQRSLADRNAHELALEHERQHLARELHDVISARLSAIALQSGAAVHAQDSPLSGGGAVTVLHQIREESVAGLNELNTMIRLLHTGTQPESTGLVGDLPGLLGRYRATGTEFDYENSLPDAGSDLPVPLQSAIYRITSEALANAAKHAPGQPVEVTLTHAATKAHGLAPQRPGVELHLCVRSALLTELPSGVLGTGTGIPSMHFRAAHVGGTLSAAPHGMNWIVSLQIPLPASDKRDVIESGDQLSKRHTA</sequence>